<evidence type="ECO:0000256" key="8">
    <source>
        <dbReference type="ARBA" id="ARBA00023146"/>
    </source>
</evidence>
<keyword evidence="5 11" id="KW-0547">Nucleotide-binding</keyword>
<evidence type="ECO:0000256" key="5">
    <source>
        <dbReference type="ARBA" id="ARBA00022741"/>
    </source>
</evidence>
<keyword evidence="13" id="KW-1185">Reference proteome</keyword>
<name>A0A0D2KPK9_9CHLO</name>
<dbReference type="STRING" id="145388.A0A0D2KPK9"/>
<dbReference type="PRINTS" id="PR01039">
    <property type="entry name" value="TRNASYNTHTRP"/>
</dbReference>
<dbReference type="GO" id="GO:0006436">
    <property type="term" value="P:tryptophanyl-tRNA aminoacylation"/>
    <property type="evidence" value="ECO:0007669"/>
    <property type="project" value="InterPro"/>
</dbReference>
<comment type="similarity">
    <text evidence="2 11">Belongs to the class-I aminoacyl-tRNA synthetase family.</text>
</comment>
<evidence type="ECO:0000256" key="2">
    <source>
        <dbReference type="ARBA" id="ARBA00005594"/>
    </source>
</evidence>
<evidence type="ECO:0000256" key="4">
    <source>
        <dbReference type="ARBA" id="ARBA00022598"/>
    </source>
</evidence>
<dbReference type="FunFam" id="1.10.240.10:FF:000002">
    <property type="entry name" value="Tryptophan--tRNA ligase"/>
    <property type="match status" value="1"/>
</dbReference>
<dbReference type="Gene3D" id="3.40.50.620">
    <property type="entry name" value="HUPs"/>
    <property type="match status" value="1"/>
</dbReference>
<dbReference type="GO" id="GO:0009791">
    <property type="term" value="P:post-embryonic development"/>
    <property type="evidence" value="ECO:0007669"/>
    <property type="project" value="UniProtKB-ARBA"/>
</dbReference>
<dbReference type="InterPro" id="IPR024109">
    <property type="entry name" value="Trp-tRNA-ligase_bac-type"/>
</dbReference>
<dbReference type="OrthoDB" id="15808at2759"/>
<dbReference type="EMBL" id="KK102524">
    <property type="protein sequence ID" value="KIY97548.1"/>
    <property type="molecule type" value="Genomic_DNA"/>
</dbReference>
<keyword evidence="7 11" id="KW-0648">Protein biosynthesis</keyword>
<dbReference type="Gene3D" id="1.10.240.10">
    <property type="entry name" value="Tyrosyl-Transfer RNA Synthetase"/>
    <property type="match status" value="1"/>
</dbReference>
<dbReference type="KEGG" id="mng:MNEG_10415"/>
<evidence type="ECO:0000256" key="3">
    <source>
        <dbReference type="ARBA" id="ARBA00013161"/>
    </source>
</evidence>
<dbReference type="PANTHER" id="PTHR43766">
    <property type="entry name" value="TRYPTOPHAN--TRNA LIGASE, MITOCHONDRIAL"/>
    <property type="match status" value="1"/>
</dbReference>
<proteinExistence type="inferred from homology"/>
<evidence type="ECO:0000256" key="7">
    <source>
        <dbReference type="ARBA" id="ARBA00022917"/>
    </source>
</evidence>
<dbReference type="InterPro" id="IPR014729">
    <property type="entry name" value="Rossmann-like_a/b/a_fold"/>
</dbReference>
<dbReference type="RefSeq" id="XP_013896568.1">
    <property type="nucleotide sequence ID" value="XM_014041114.1"/>
</dbReference>
<dbReference type="SUPFAM" id="SSF52374">
    <property type="entry name" value="Nucleotidylyl transferase"/>
    <property type="match status" value="1"/>
</dbReference>
<dbReference type="Pfam" id="PF00579">
    <property type="entry name" value="tRNA-synt_1b"/>
    <property type="match status" value="1"/>
</dbReference>
<dbReference type="PROSITE" id="PS00178">
    <property type="entry name" value="AA_TRNA_LIGASE_I"/>
    <property type="match status" value="1"/>
</dbReference>
<dbReference type="GO" id="GO:0048608">
    <property type="term" value="P:reproductive structure development"/>
    <property type="evidence" value="ECO:0007669"/>
    <property type="project" value="UniProtKB-ARBA"/>
</dbReference>
<keyword evidence="6 11" id="KW-0067">ATP-binding</keyword>
<comment type="catalytic activity">
    <reaction evidence="10">
        <text>tRNA(Trp) + L-tryptophan + ATP = L-tryptophyl-tRNA(Trp) + AMP + diphosphate + H(+)</text>
        <dbReference type="Rhea" id="RHEA:24080"/>
        <dbReference type="Rhea" id="RHEA-COMP:9671"/>
        <dbReference type="Rhea" id="RHEA-COMP:9705"/>
        <dbReference type="ChEBI" id="CHEBI:15378"/>
        <dbReference type="ChEBI" id="CHEBI:30616"/>
        <dbReference type="ChEBI" id="CHEBI:33019"/>
        <dbReference type="ChEBI" id="CHEBI:57912"/>
        <dbReference type="ChEBI" id="CHEBI:78442"/>
        <dbReference type="ChEBI" id="CHEBI:78535"/>
        <dbReference type="ChEBI" id="CHEBI:456215"/>
        <dbReference type="EC" id="6.1.1.2"/>
    </reaction>
</comment>
<comment type="subcellular location">
    <subcellularLocation>
        <location evidence="1">Mitochondrion</location>
    </subcellularLocation>
</comment>
<keyword evidence="4 11" id="KW-0436">Ligase</keyword>
<evidence type="ECO:0000313" key="13">
    <source>
        <dbReference type="Proteomes" id="UP000054498"/>
    </source>
</evidence>
<organism evidence="12 13">
    <name type="scientific">Monoraphidium neglectum</name>
    <dbReference type="NCBI Taxonomy" id="145388"/>
    <lineage>
        <taxon>Eukaryota</taxon>
        <taxon>Viridiplantae</taxon>
        <taxon>Chlorophyta</taxon>
        <taxon>core chlorophytes</taxon>
        <taxon>Chlorophyceae</taxon>
        <taxon>CS clade</taxon>
        <taxon>Sphaeropleales</taxon>
        <taxon>Selenastraceae</taxon>
        <taxon>Monoraphidium</taxon>
    </lineage>
</organism>
<dbReference type="EC" id="6.1.1.2" evidence="3"/>
<dbReference type="InterPro" id="IPR002306">
    <property type="entry name" value="Trp-tRNA-ligase"/>
</dbReference>
<sequence>MLGQGLQQPRAAAASRGMQQGHLLLRSQWPALRPSRHSARCWCSAPVAAAETATQQEQQPAQQAKVEQRKRVLSGVQPTGKLHLGNYMGAIKNWVPLQDDYDTFFCVVDLHAITVQHDPKELRAATRNMAAAYLAAGIDPDKASIFVQSHVSAHAELAWLLECTTPMGWLQRMIQFKEKARKQGEDVRAGLLTYPVLMAADILLYGADLVPVGEDQKQHLELTRDIAERVNHLYGGKAWKKRGGRGGRVLKVPEPFIPPAGARIMSLQDGTAKMSKSAENDASRINLTDTASEIAAKVKRCKTDAVDGLEFGNPERPEASNLLTLYQLATGKNKDEVLAECGSMRWGAFKPLLADALVAHLEPIQARYNEAVNDQAYLDGVLARGAEAAAAVADRTLADVRDAMGFVPPIRRI</sequence>
<dbReference type="InterPro" id="IPR002305">
    <property type="entry name" value="aa-tRNA-synth_Ic"/>
</dbReference>
<dbReference type="HAMAP" id="MF_00140_B">
    <property type="entry name" value="Trp_tRNA_synth_B"/>
    <property type="match status" value="1"/>
</dbReference>
<dbReference type="CDD" id="cd00806">
    <property type="entry name" value="TrpRS_core"/>
    <property type="match status" value="1"/>
</dbReference>
<dbReference type="NCBIfam" id="TIGR00233">
    <property type="entry name" value="trpS"/>
    <property type="match status" value="1"/>
</dbReference>
<dbReference type="PANTHER" id="PTHR43766:SF1">
    <property type="entry name" value="TRYPTOPHAN--TRNA LIGASE, MITOCHONDRIAL"/>
    <property type="match status" value="1"/>
</dbReference>
<keyword evidence="8 11" id="KW-0030">Aminoacyl-tRNA synthetase</keyword>
<dbReference type="GO" id="GO:0009507">
    <property type="term" value="C:chloroplast"/>
    <property type="evidence" value="ECO:0007669"/>
    <property type="project" value="TreeGrafter"/>
</dbReference>
<reference evidence="12 13" key="1">
    <citation type="journal article" date="2013" name="BMC Genomics">
        <title>Reconstruction of the lipid metabolism for the microalga Monoraphidium neglectum from its genome sequence reveals characteristics suitable for biofuel production.</title>
        <authorList>
            <person name="Bogen C."/>
            <person name="Al-Dilaimi A."/>
            <person name="Albersmeier A."/>
            <person name="Wichmann J."/>
            <person name="Grundmann M."/>
            <person name="Rupp O."/>
            <person name="Lauersen K.J."/>
            <person name="Blifernez-Klassen O."/>
            <person name="Kalinowski J."/>
            <person name="Goesmann A."/>
            <person name="Mussgnug J.H."/>
            <person name="Kruse O."/>
        </authorList>
    </citation>
    <scope>NUCLEOTIDE SEQUENCE [LARGE SCALE GENOMIC DNA]</scope>
    <source>
        <strain evidence="12 13">SAG 48.87</strain>
    </source>
</reference>
<dbReference type="AlphaFoldDB" id="A0A0D2KPK9"/>
<protein>
    <recommendedName>
        <fullName evidence="3">tryptophan--tRNA ligase</fullName>
        <ecNumber evidence="3">6.1.1.2</ecNumber>
    </recommendedName>
    <alternativeName>
        <fullName evidence="9">Tryptophanyl-tRNA synthetase</fullName>
    </alternativeName>
</protein>
<dbReference type="Proteomes" id="UP000054498">
    <property type="component" value="Unassembled WGS sequence"/>
</dbReference>
<evidence type="ECO:0000313" key="12">
    <source>
        <dbReference type="EMBL" id="KIY97548.1"/>
    </source>
</evidence>
<evidence type="ECO:0000256" key="11">
    <source>
        <dbReference type="RuleBase" id="RU363036"/>
    </source>
</evidence>
<evidence type="ECO:0000256" key="9">
    <source>
        <dbReference type="ARBA" id="ARBA00030268"/>
    </source>
</evidence>
<dbReference type="InterPro" id="IPR050203">
    <property type="entry name" value="Trp-tRNA_synthetase"/>
</dbReference>
<dbReference type="InterPro" id="IPR001412">
    <property type="entry name" value="aa-tRNA-synth_I_CS"/>
</dbReference>
<dbReference type="GO" id="GO:0005739">
    <property type="term" value="C:mitochondrion"/>
    <property type="evidence" value="ECO:0007669"/>
    <property type="project" value="UniProtKB-SubCell"/>
</dbReference>
<evidence type="ECO:0000256" key="1">
    <source>
        <dbReference type="ARBA" id="ARBA00004173"/>
    </source>
</evidence>
<evidence type="ECO:0000256" key="6">
    <source>
        <dbReference type="ARBA" id="ARBA00022840"/>
    </source>
</evidence>
<gene>
    <name evidence="12" type="ORF">MNEG_10415</name>
</gene>
<dbReference type="GeneID" id="25727575"/>
<dbReference type="GO" id="GO:0005524">
    <property type="term" value="F:ATP binding"/>
    <property type="evidence" value="ECO:0007669"/>
    <property type="project" value="UniProtKB-KW"/>
</dbReference>
<evidence type="ECO:0000256" key="10">
    <source>
        <dbReference type="ARBA" id="ARBA00049929"/>
    </source>
</evidence>
<dbReference type="GO" id="GO:0004830">
    <property type="term" value="F:tryptophan-tRNA ligase activity"/>
    <property type="evidence" value="ECO:0007669"/>
    <property type="project" value="UniProtKB-EC"/>
</dbReference>
<accession>A0A0D2KPK9</accession>